<organism evidence="2 3">
    <name type="scientific">Rummeliibacillus stabekisii</name>
    <dbReference type="NCBI Taxonomy" id="241244"/>
    <lineage>
        <taxon>Bacteria</taxon>
        <taxon>Bacillati</taxon>
        <taxon>Bacillota</taxon>
        <taxon>Bacilli</taxon>
        <taxon>Bacillales</taxon>
        <taxon>Caryophanaceae</taxon>
        <taxon>Rummeliibacillus</taxon>
    </lineage>
</organism>
<accession>A0A143HG85</accession>
<dbReference type="Proteomes" id="UP000076021">
    <property type="component" value="Chromosome"/>
</dbReference>
<gene>
    <name evidence="2" type="ORF">ATY39_13095</name>
</gene>
<sequence>MAQEITIQLQDEEMTQLNAKAKEQGLPLEEYVRRLVENNLLEEKQSNPSVSGRSDGDQIEIAANEAVSSEGKRRQALSNENDVKFNEYSSTDGRTNP</sequence>
<feature type="region of interest" description="Disordered" evidence="1">
    <location>
        <begin position="64"/>
        <end position="97"/>
    </location>
</feature>
<reference evidence="3" key="2">
    <citation type="submission" date="2016-03" db="EMBL/GenBank/DDBJ databases">
        <authorList>
            <person name="Ploux O."/>
        </authorList>
    </citation>
    <scope>NUCLEOTIDE SEQUENCE [LARGE SCALE GENOMIC DNA]</scope>
    <source>
        <strain evidence="3">PP9</strain>
    </source>
</reference>
<evidence type="ECO:0000313" key="2">
    <source>
        <dbReference type="EMBL" id="AMX00262.1"/>
    </source>
</evidence>
<name>A0A143HG85_9BACL</name>
<dbReference type="RefSeq" id="WP_066790459.1">
    <property type="nucleotide sequence ID" value="NZ_CP014806.1"/>
</dbReference>
<dbReference type="EMBL" id="CP014806">
    <property type="protein sequence ID" value="AMX00262.1"/>
    <property type="molecule type" value="Genomic_DNA"/>
</dbReference>
<protein>
    <submittedName>
        <fullName evidence="2">Uncharacterized protein</fullName>
    </submittedName>
</protein>
<evidence type="ECO:0000256" key="1">
    <source>
        <dbReference type="SAM" id="MobiDB-lite"/>
    </source>
</evidence>
<proteinExistence type="predicted"/>
<dbReference type="KEGG" id="rst:ATY39_13095"/>
<dbReference type="AlphaFoldDB" id="A0A143HG85"/>
<evidence type="ECO:0000313" key="3">
    <source>
        <dbReference type="Proteomes" id="UP000076021"/>
    </source>
</evidence>
<reference evidence="2 3" key="1">
    <citation type="journal article" date="2016" name="Genome Announc.">
        <title>Whole-Genome Sequence of Rummeliibacillus stabekisii Strain PP9 Isolated from Antarctic Soil.</title>
        <authorList>
            <person name="da Mota F.F."/>
            <person name="Vollu R.E."/>
            <person name="Jurelevicius D."/>
            <person name="Seldin L."/>
        </authorList>
    </citation>
    <scope>NUCLEOTIDE SEQUENCE [LARGE SCALE GENOMIC DNA]</scope>
    <source>
        <strain evidence="2 3">PP9</strain>
    </source>
</reference>
<feature type="compositionally biased region" description="Polar residues" evidence="1">
    <location>
        <begin position="87"/>
        <end position="97"/>
    </location>
</feature>
<dbReference type="STRING" id="241244.ATY39_13095"/>
<keyword evidence="3" id="KW-1185">Reference proteome</keyword>